<protein>
    <submittedName>
        <fullName evidence="3">Unannotated protein</fullName>
    </submittedName>
</protein>
<dbReference type="InterPro" id="IPR039331">
    <property type="entry name" value="PAPs-like"/>
</dbReference>
<dbReference type="PANTHER" id="PTHR22953">
    <property type="entry name" value="ACID PHOSPHATASE RELATED"/>
    <property type="match status" value="1"/>
</dbReference>
<sequence length="302" mass="32158">MKTVRLTTALVICLVGASGASSAAASSLGSYKTRLVAVGDIACAPGAAVTATTCQQAATYSLAASLKPDHVLVLGDNQYESGTLADYQASYALTWGKLKSKTFPVPGNHEYITPGATGYFDYFGSAAGGRTQGWHSSTYGGWRVLGINSNCASVGGCQTGSAQEQWLRSSLYYYRSKKCTLALWHHPRFSSGEHGDNPEMADLWKTLQDYDAEFVLSGHDHAYERFLPMNSDGTGGGSDAIPSFVVGGGGKSIYPIAHSRPNSTGYSLSFGVLKLDLYSKGYKWRYYPTSGGSTDNGTGYCR</sequence>
<evidence type="ECO:0000313" key="3">
    <source>
        <dbReference type="EMBL" id="CAB4347101.1"/>
    </source>
</evidence>
<dbReference type="GO" id="GO:0003993">
    <property type="term" value="F:acid phosphatase activity"/>
    <property type="evidence" value="ECO:0007669"/>
    <property type="project" value="InterPro"/>
</dbReference>
<evidence type="ECO:0000259" key="2">
    <source>
        <dbReference type="Pfam" id="PF00149"/>
    </source>
</evidence>
<accession>A0A6J5ZXH9</accession>
<dbReference type="InterPro" id="IPR004843">
    <property type="entry name" value="Calcineurin-like_PHP"/>
</dbReference>
<feature type="domain" description="Calcineurin-like phosphoesterase" evidence="2">
    <location>
        <begin position="34"/>
        <end position="223"/>
    </location>
</feature>
<proteinExistence type="predicted"/>
<evidence type="ECO:0000256" key="1">
    <source>
        <dbReference type="ARBA" id="ARBA00022729"/>
    </source>
</evidence>
<dbReference type="Pfam" id="PF00149">
    <property type="entry name" value="Metallophos"/>
    <property type="match status" value="1"/>
</dbReference>
<dbReference type="PANTHER" id="PTHR22953:SF153">
    <property type="entry name" value="PURPLE ACID PHOSPHATASE"/>
    <property type="match status" value="1"/>
</dbReference>
<dbReference type="SUPFAM" id="SSF56300">
    <property type="entry name" value="Metallo-dependent phosphatases"/>
    <property type="match status" value="1"/>
</dbReference>
<dbReference type="AlphaFoldDB" id="A0A6J5ZXH9"/>
<organism evidence="3">
    <name type="scientific">freshwater metagenome</name>
    <dbReference type="NCBI Taxonomy" id="449393"/>
    <lineage>
        <taxon>unclassified sequences</taxon>
        <taxon>metagenomes</taxon>
        <taxon>ecological metagenomes</taxon>
    </lineage>
</organism>
<dbReference type="InterPro" id="IPR029052">
    <property type="entry name" value="Metallo-depent_PP-like"/>
</dbReference>
<reference evidence="3" key="1">
    <citation type="submission" date="2020-05" db="EMBL/GenBank/DDBJ databases">
        <authorList>
            <person name="Chiriac C."/>
            <person name="Salcher M."/>
            <person name="Ghai R."/>
            <person name="Kavagutti S V."/>
        </authorList>
    </citation>
    <scope>NUCLEOTIDE SEQUENCE</scope>
</reference>
<name>A0A6J5ZXH9_9ZZZZ</name>
<keyword evidence="1" id="KW-0732">Signal</keyword>
<gene>
    <name evidence="3" type="ORF">UFOPK3522_01569</name>
</gene>
<dbReference type="EMBL" id="CAESAO010000189">
    <property type="protein sequence ID" value="CAB4347101.1"/>
    <property type="molecule type" value="Genomic_DNA"/>
</dbReference>
<dbReference type="Gene3D" id="3.60.21.10">
    <property type="match status" value="1"/>
</dbReference>